<accession>A0A502CHY0</accession>
<name>A0A502CHY0_9MICO</name>
<proteinExistence type="predicted"/>
<organism evidence="1 2">
    <name type="scientific">Pedococcus bigeumensis</name>
    <dbReference type="NCBI Taxonomy" id="433644"/>
    <lineage>
        <taxon>Bacteria</taxon>
        <taxon>Bacillati</taxon>
        <taxon>Actinomycetota</taxon>
        <taxon>Actinomycetes</taxon>
        <taxon>Micrococcales</taxon>
        <taxon>Intrasporangiaceae</taxon>
        <taxon>Pedococcus</taxon>
    </lineage>
</organism>
<gene>
    <name evidence="1" type="ORF">EAH86_20230</name>
</gene>
<keyword evidence="2" id="KW-1185">Reference proteome</keyword>
<dbReference type="AlphaFoldDB" id="A0A502CHY0"/>
<sequence>MTAMSVCEVCVSDLLYCDRHDAYLCPLCDRWQESACTDPECTYCLGRPDRPSLCEHPDRHHKTHD</sequence>
<dbReference type="Proteomes" id="UP000317722">
    <property type="component" value="Unassembled WGS sequence"/>
</dbReference>
<reference evidence="1 2" key="1">
    <citation type="journal article" date="2019" name="Environ. Microbiol.">
        <title>Species interactions and distinct microbial communities in high Arctic permafrost affected cryosols are associated with the CH4 and CO2 gas fluxes.</title>
        <authorList>
            <person name="Altshuler I."/>
            <person name="Hamel J."/>
            <person name="Turney S."/>
            <person name="Magnuson E."/>
            <person name="Levesque R."/>
            <person name="Greer C."/>
            <person name="Whyte L.G."/>
        </authorList>
    </citation>
    <scope>NUCLEOTIDE SEQUENCE [LARGE SCALE GENOMIC DNA]</scope>
    <source>
        <strain evidence="1 2">S9.3A</strain>
    </source>
</reference>
<protein>
    <submittedName>
        <fullName evidence="1">Uncharacterized protein</fullName>
    </submittedName>
</protein>
<dbReference type="EMBL" id="RCZM01000012">
    <property type="protein sequence ID" value="TPG12240.1"/>
    <property type="molecule type" value="Genomic_DNA"/>
</dbReference>
<comment type="caution">
    <text evidence="1">The sequence shown here is derived from an EMBL/GenBank/DDBJ whole genome shotgun (WGS) entry which is preliminary data.</text>
</comment>
<evidence type="ECO:0000313" key="2">
    <source>
        <dbReference type="Proteomes" id="UP000317722"/>
    </source>
</evidence>
<evidence type="ECO:0000313" key="1">
    <source>
        <dbReference type="EMBL" id="TPG12240.1"/>
    </source>
</evidence>